<evidence type="ECO:0000313" key="2">
    <source>
        <dbReference type="EMBL" id="MCC0175362.1"/>
    </source>
</evidence>
<proteinExistence type="predicted"/>
<feature type="region of interest" description="Disordered" evidence="1">
    <location>
        <begin position="29"/>
        <end position="49"/>
    </location>
</feature>
<gene>
    <name evidence="2" type="ORF">I4641_00005</name>
</gene>
<evidence type="ECO:0000313" key="3">
    <source>
        <dbReference type="Proteomes" id="UP000729733"/>
    </source>
</evidence>
<dbReference type="EMBL" id="JADWDC010000001">
    <property type="protein sequence ID" value="MCC0175362.1"/>
    <property type="molecule type" value="Genomic_DNA"/>
</dbReference>
<evidence type="ECO:0000256" key="1">
    <source>
        <dbReference type="SAM" id="MobiDB-lite"/>
    </source>
</evidence>
<name>A0A964FE12_9CYAN</name>
<dbReference type="Proteomes" id="UP000729733">
    <property type="component" value="Unassembled WGS sequence"/>
</dbReference>
<keyword evidence="3" id="KW-1185">Reference proteome</keyword>
<reference evidence="2" key="1">
    <citation type="journal article" date="2021" name="Antonie Van Leeuwenhoek">
        <title>Draft genome and description of Waterburya agarophytonicola gen. nov. sp. nov. (Pleurocapsales, Cyanobacteria): a seaweed symbiont.</title>
        <authorList>
            <person name="Bonthond G."/>
            <person name="Shalygin S."/>
            <person name="Bayer T."/>
            <person name="Weinberger F."/>
        </authorList>
    </citation>
    <scope>NUCLEOTIDE SEQUENCE</scope>
    <source>
        <strain evidence="2">KI4</strain>
    </source>
</reference>
<dbReference type="AlphaFoldDB" id="A0A964FE12"/>
<comment type="caution">
    <text evidence="2">The sequence shown here is derived from an EMBL/GenBank/DDBJ whole genome shotgun (WGS) entry which is preliminary data.</text>
</comment>
<dbReference type="RefSeq" id="WP_229638362.1">
    <property type="nucleotide sequence ID" value="NZ_JADWDC010000001.1"/>
</dbReference>
<sequence length="49" mass="5390">MYVQKALDNPANEFVASFVGSSQLNPHPKIHLSLGRKPPATQGEECLLR</sequence>
<organism evidence="2 3">
    <name type="scientific">Waterburya agarophytonicola KI4</name>
    <dbReference type="NCBI Taxonomy" id="2874699"/>
    <lineage>
        <taxon>Bacteria</taxon>
        <taxon>Bacillati</taxon>
        <taxon>Cyanobacteriota</taxon>
        <taxon>Cyanophyceae</taxon>
        <taxon>Pleurocapsales</taxon>
        <taxon>Hyellaceae</taxon>
        <taxon>Waterburya</taxon>
        <taxon>Waterburya agarophytonicola</taxon>
    </lineage>
</organism>
<accession>A0A964FE12</accession>
<protein>
    <submittedName>
        <fullName evidence="2">Uncharacterized protein</fullName>
    </submittedName>
</protein>